<evidence type="ECO:0000313" key="3">
    <source>
        <dbReference type="EMBL" id="GFQ02712.1"/>
    </source>
</evidence>
<evidence type="ECO:0000256" key="1">
    <source>
        <dbReference type="SAM" id="MobiDB-lite"/>
    </source>
</evidence>
<sequence length="109" mass="11392">MMIMRGEAAMCEANSKLFSGACWNSNNCGSICEKERFLGGNCKFWKCVCFKECTVGGGGGGTPDGPPSNDQPAEGPPSEEQPGEGPPSEGQPGEGPPGEEMPPVHMRQS</sequence>
<organism evidence="3 4">
    <name type="scientific">Phtheirospermum japonicum</name>
    <dbReference type="NCBI Taxonomy" id="374723"/>
    <lineage>
        <taxon>Eukaryota</taxon>
        <taxon>Viridiplantae</taxon>
        <taxon>Streptophyta</taxon>
        <taxon>Embryophyta</taxon>
        <taxon>Tracheophyta</taxon>
        <taxon>Spermatophyta</taxon>
        <taxon>Magnoliopsida</taxon>
        <taxon>eudicotyledons</taxon>
        <taxon>Gunneridae</taxon>
        <taxon>Pentapetalae</taxon>
        <taxon>asterids</taxon>
        <taxon>lamiids</taxon>
        <taxon>Lamiales</taxon>
        <taxon>Orobanchaceae</taxon>
        <taxon>Orobanchaceae incertae sedis</taxon>
        <taxon>Phtheirospermum</taxon>
    </lineage>
</organism>
<dbReference type="OrthoDB" id="683455at2759"/>
<proteinExistence type="predicted"/>
<reference evidence="3" key="1">
    <citation type="submission" date="2020-07" db="EMBL/GenBank/DDBJ databases">
        <title>Ethylene signaling mediates host invasion by parasitic plants.</title>
        <authorList>
            <person name="Yoshida S."/>
        </authorList>
    </citation>
    <scope>NUCLEOTIDE SEQUENCE</scope>
    <source>
        <strain evidence="3">Okayama</strain>
    </source>
</reference>
<dbReference type="Gene3D" id="3.30.30.10">
    <property type="entry name" value="Knottin, scorpion toxin-like"/>
    <property type="match status" value="1"/>
</dbReference>
<dbReference type="InterPro" id="IPR008176">
    <property type="entry name" value="Defensin_plant"/>
</dbReference>
<dbReference type="InterPro" id="IPR036574">
    <property type="entry name" value="Scorpion_toxin-like_sf"/>
</dbReference>
<comment type="caution">
    <text evidence="3">The sequence shown here is derived from an EMBL/GenBank/DDBJ whole genome shotgun (WGS) entry which is preliminary data.</text>
</comment>
<dbReference type="AlphaFoldDB" id="A0A830D8K4"/>
<protein>
    <submittedName>
        <fullName evidence="3">Defensin-like protein p322</fullName>
    </submittedName>
</protein>
<dbReference type="Proteomes" id="UP000653305">
    <property type="component" value="Unassembled WGS sequence"/>
</dbReference>
<dbReference type="PROSITE" id="PS00940">
    <property type="entry name" value="GAMMA_THIONIN"/>
    <property type="match status" value="1"/>
</dbReference>
<dbReference type="Pfam" id="PF00304">
    <property type="entry name" value="Gamma-thionin"/>
    <property type="match status" value="1"/>
</dbReference>
<dbReference type="SUPFAM" id="SSF57095">
    <property type="entry name" value="Scorpion toxin-like"/>
    <property type="match status" value="1"/>
</dbReference>
<accession>A0A830D8K4</accession>
<keyword evidence="4" id="KW-1185">Reference proteome</keyword>
<dbReference type="InterPro" id="IPR003614">
    <property type="entry name" value="Knottins"/>
</dbReference>
<feature type="domain" description="Knottins-like" evidence="2">
    <location>
        <begin position="10"/>
        <end position="53"/>
    </location>
</feature>
<evidence type="ECO:0000313" key="4">
    <source>
        <dbReference type="Proteomes" id="UP000653305"/>
    </source>
</evidence>
<dbReference type="GO" id="GO:0006952">
    <property type="term" value="P:defense response"/>
    <property type="evidence" value="ECO:0007669"/>
    <property type="project" value="InterPro"/>
</dbReference>
<evidence type="ECO:0000259" key="2">
    <source>
        <dbReference type="Pfam" id="PF00304"/>
    </source>
</evidence>
<dbReference type="EMBL" id="BMAC01000768">
    <property type="protein sequence ID" value="GFQ02712.1"/>
    <property type="molecule type" value="Genomic_DNA"/>
</dbReference>
<feature type="region of interest" description="Disordered" evidence="1">
    <location>
        <begin position="58"/>
        <end position="109"/>
    </location>
</feature>
<name>A0A830D8K4_9LAMI</name>
<gene>
    <name evidence="3" type="ORF">PHJA_002415100</name>
</gene>